<comment type="caution">
    <text evidence="1">The sequence shown here is derived from an EMBL/GenBank/DDBJ whole genome shotgun (WGS) entry which is preliminary data.</text>
</comment>
<keyword evidence="1" id="KW-0808">Transferase</keyword>
<dbReference type="GO" id="GO:0004674">
    <property type="term" value="F:protein serine/threonine kinase activity"/>
    <property type="evidence" value="ECO:0007669"/>
    <property type="project" value="UniProtKB-KW"/>
</dbReference>
<keyword evidence="2" id="KW-1185">Reference proteome</keyword>
<evidence type="ECO:0000313" key="1">
    <source>
        <dbReference type="EMBL" id="KAF0450517.1"/>
    </source>
</evidence>
<proteinExistence type="predicted"/>
<sequence>MHNLELTLLRQINTLQTLRYLADGGTDDRMPHYSTQSIFKPLIATTRHCQLLSGWCINNCSLSIHCLNEESDQLQIEDDSIITTNSGLFNCSELKLGRRWTRHQIEAKGFISTNIEQNGLLKDIMKAYSLYYSLDQALLEA</sequence>
<dbReference type="Proteomes" id="UP000439903">
    <property type="component" value="Unassembled WGS sequence"/>
</dbReference>
<evidence type="ECO:0000313" key="2">
    <source>
        <dbReference type="Proteomes" id="UP000439903"/>
    </source>
</evidence>
<reference evidence="1 2" key="1">
    <citation type="journal article" date="2019" name="Environ. Microbiol.">
        <title>At the nexus of three kingdoms: the genome of the mycorrhizal fungus Gigaspora margarita provides insights into plant, endobacterial and fungal interactions.</title>
        <authorList>
            <person name="Venice F."/>
            <person name="Ghignone S."/>
            <person name="Salvioli di Fossalunga A."/>
            <person name="Amselem J."/>
            <person name="Novero M."/>
            <person name="Xianan X."/>
            <person name="Sedzielewska Toro K."/>
            <person name="Morin E."/>
            <person name="Lipzen A."/>
            <person name="Grigoriev I.V."/>
            <person name="Henrissat B."/>
            <person name="Martin F.M."/>
            <person name="Bonfante P."/>
        </authorList>
    </citation>
    <scope>NUCLEOTIDE SEQUENCE [LARGE SCALE GENOMIC DNA]</scope>
    <source>
        <strain evidence="1 2">BEG34</strain>
    </source>
</reference>
<dbReference type="AlphaFoldDB" id="A0A8H4A8P5"/>
<keyword evidence="1" id="KW-0418">Kinase</keyword>
<protein>
    <submittedName>
        <fullName evidence="1">Serine/threonine protein kinase</fullName>
    </submittedName>
</protein>
<organism evidence="1 2">
    <name type="scientific">Gigaspora margarita</name>
    <dbReference type="NCBI Taxonomy" id="4874"/>
    <lineage>
        <taxon>Eukaryota</taxon>
        <taxon>Fungi</taxon>
        <taxon>Fungi incertae sedis</taxon>
        <taxon>Mucoromycota</taxon>
        <taxon>Glomeromycotina</taxon>
        <taxon>Glomeromycetes</taxon>
        <taxon>Diversisporales</taxon>
        <taxon>Gigasporaceae</taxon>
        <taxon>Gigaspora</taxon>
    </lineage>
</organism>
<name>A0A8H4A8P5_GIGMA</name>
<accession>A0A8H4A8P5</accession>
<gene>
    <name evidence="1" type="ORF">F8M41_002169</name>
</gene>
<dbReference type="EMBL" id="WTPW01001185">
    <property type="protein sequence ID" value="KAF0450517.1"/>
    <property type="molecule type" value="Genomic_DNA"/>
</dbReference>
<dbReference type="OrthoDB" id="2334628at2759"/>
<keyword evidence="1" id="KW-0723">Serine/threonine-protein kinase</keyword>